<dbReference type="AlphaFoldDB" id="A0A1I0CXG1"/>
<reference evidence="1 2" key="1">
    <citation type="submission" date="2016-10" db="EMBL/GenBank/DDBJ databases">
        <authorList>
            <person name="de Groot N.N."/>
        </authorList>
    </citation>
    <scope>NUCLEOTIDE SEQUENCE [LARGE SCALE GENOMIC DNA]</scope>
    <source>
        <strain evidence="1 2">DSM 1801</strain>
    </source>
</reference>
<accession>A0A1I0CXG1</accession>
<dbReference type="OrthoDB" id="1722540at2"/>
<dbReference type="EMBL" id="FOHN01000012">
    <property type="protein sequence ID" value="SET24532.1"/>
    <property type="molecule type" value="Genomic_DNA"/>
</dbReference>
<dbReference type="RefSeq" id="WP_092477903.1">
    <property type="nucleotide sequence ID" value="NZ_FOHN01000012.1"/>
</dbReference>
<name>A0A1I0CXG1_9FIRM</name>
<keyword evidence="2" id="KW-1185">Reference proteome</keyword>
<protein>
    <submittedName>
        <fullName evidence="1">Uncharacterized protein</fullName>
    </submittedName>
</protein>
<dbReference type="Pfam" id="PF18937">
    <property type="entry name" value="DUF5685"/>
    <property type="match status" value="1"/>
</dbReference>
<gene>
    <name evidence="1" type="ORF">SAMN04487772_1127</name>
</gene>
<evidence type="ECO:0000313" key="2">
    <source>
        <dbReference type="Proteomes" id="UP000199800"/>
    </source>
</evidence>
<proteinExistence type="predicted"/>
<dbReference type="InterPro" id="IPR043740">
    <property type="entry name" value="DUF5685"/>
</dbReference>
<organism evidence="1 2">
    <name type="scientific">[Clostridium] polysaccharolyticum</name>
    <dbReference type="NCBI Taxonomy" id="29364"/>
    <lineage>
        <taxon>Bacteria</taxon>
        <taxon>Bacillati</taxon>
        <taxon>Bacillota</taxon>
        <taxon>Clostridia</taxon>
        <taxon>Lachnospirales</taxon>
        <taxon>Lachnospiraceae</taxon>
    </lineage>
</organism>
<dbReference type="Proteomes" id="UP000199800">
    <property type="component" value="Unassembled WGS sequence"/>
</dbReference>
<sequence>MFGYVTIDKLELKVKDYYKYRAYYCGLCKTLKERHGRFGQMTLTYDMTFLILVLTSLYEKEPESAKQRCLAHPASKHWMLWNQFSEYAADLNIALAFHNFADDWADEKKISGYAGAVYLKKSYKKIADKYPRQCQKIEEGLKKLGECEQRNEENLDIVSDCFGEIMGELFVYQEDEWQDNLRQLGYYLGKFIYLLDAYDDLPEDIKKGNYNPFKAMAGQPEYHEICEEILEMLMAECAREYEKLPLLENADILHNILYTGVWVKYKTKKLGEEKNNDSRSI</sequence>
<evidence type="ECO:0000313" key="1">
    <source>
        <dbReference type="EMBL" id="SET24532.1"/>
    </source>
</evidence>
<dbReference type="STRING" id="29364.SAMN04487772_1127"/>